<dbReference type="AlphaFoldDB" id="A0A518JQ45"/>
<dbReference type="KEGG" id="rcf:Poly24_13680"/>
<feature type="transmembrane region" description="Helical" evidence="1">
    <location>
        <begin position="115"/>
        <end position="136"/>
    </location>
</feature>
<name>A0A518JQ45_9BACT</name>
<feature type="transmembrane region" description="Helical" evidence="1">
    <location>
        <begin position="228"/>
        <end position="248"/>
    </location>
</feature>
<keyword evidence="1" id="KW-0472">Membrane</keyword>
<dbReference type="InterPro" id="IPR043745">
    <property type="entry name" value="DUF5690"/>
</dbReference>
<feature type="transmembrane region" description="Helical" evidence="1">
    <location>
        <begin position="268"/>
        <end position="290"/>
    </location>
</feature>
<evidence type="ECO:0000313" key="3">
    <source>
        <dbReference type="Proteomes" id="UP000315082"/>
    </source>
</evidence>
<dbReference type="Pfam" id="PF18943">
    <property type="entry name" value="DUF5690"/>
    <property type="match status" value="1"/>
</dbReference>
<feature type="transmembrane region" description="Helical" evidence="1">
    <location>
        <begin position="401"/>
        <end position="418"/>
    </location>
</feature>
<dbReference type="InterPro" id="IPR036259">
    <property type="entry name" value="MFS_trans_sf"/>
</dbReference>
<keyword evidence="1" id="KW-0812">Transmembrane</keyword>
<keyword evidence="3" id="KW-1185">Reference proteome</keyword>
<proteinExistence type="predicted"/>
<dbReference type="SUPFAM" id="SSF103473">
    <property type="entry name" value="MFS general substrate transporter"/>
    <property type="match status" value="1"/>
</dbReference>
<keyword evidence="1" id="KW-1133">Transmembrane helix</keyword>
<evidence type="ECO:0000313" key="2">
    <source>
        <dbReference type="EMBL" id="QDV67667.1"/>
    </source>
</evidence>
<feature type="transmembrane region" description="Helical" evidence="1">
    <location>
        <begin position="89"/>
        <end position="109"/>
    </location>
</feature>
<feature type="transmembrane region" description="Helical" evidence="1">
    <location>
        <begin position="297"/>
        <end position="316"/>
    </location>
</feature>
<sequence length="439" mass="48268">MDTHGPAKPSQSPPLVSWSLMLWGSVAAFGTYFCMYAFRKPFTVIDYHDLTAWGWGYKTVAVAAQVFGYTLSKFVGIKILSELPANRRAASIIGLVVLAEIALIGFGWVPAPYNLFCLFLNGLPLGMVFGLVLGFLEGRRQTEAMAAILCTSFILSDGVTKSVGKSLLSMGVPGFWMPALAGGLFLLPLLMFVWMLRKIPPVCQADIAARSERTPLTTQQRRAFFKRYAWGLTPLLVMYLLVTILRSVRSDFAPQIWESLGVNTTPELFSYSELWVGLGVTLANGAAMLISDNYRSFKLALATCSVGFGILLLSTYGQQVGLLSPFVFMVLLGIGLYLPYVATHTTIFERLIAMTRDRGNLVHLMYLADSIGYLGYVGVMLAKNAFSPRGDFLTFFRPTCYAAGLISLLCMLGCQVYFSMRASRQRLTAPPLALELPTS</sequence>
<accession>A0A518JQ45</accession>
<feature type="transmembrane region" description="Helical" evidence="1">
    <location>
        <begin position="361"/>
        <end position="381"/>
    </location>
</feature>
<protein>
    <recommendedName>
        <fullName evidence="4">Major Facilitator Superfamily protein</fullName>
    </recommendedName>
</protein>
<dbReference type="RefSeq" id="WP_197452376.1">
    <property type="nucleotide sequence ID" value="NZ_CP036348.1"/>
</dbReference>
<evidence type="ECO:0008006" key="4">
    <source>
        <dbReference type="Google" id="ProtNLM"/>
    </source>
</evidence>
<feature type="transmembrane region" description="Helical" evidence="1">
    <location>
        <begin position="20"/>
        <end position="38"/>
    </location>
</feature>
<feature type="transmembrane region" description="Helical" evidence="1">
    <location>
        <begin position="175"/>
        <end position="196"/>
    </location>
</feature>
<dbReference type="Proteomes" id="UP000315082">
    <property type="component" value="Chromosome"/>
</dbReference>
<organism evidence="2 3">
    <name type="scientific">Rosistilla carotiformis</name>
    <dbReference type="NCBI Taxonomy" id="2528017"/>
    <lineage>
        <taxon>Bacteria</taxon>
        <taxon>Pseudomonadati</taxon>
        <taxon>Planctomycetota</taxon>
        <taxon>Planctomycetia</taxon>
        <taxon>Pirellulales</taxon>
        <taxon>Pirellulaceae</taxon>
        <taxon>Rosistilla</taxon>
    </lineage>
</organism>
<feature type="transmembrane region" description="Helical" evidence="1">
    <location>
        <begin position="322"/>
        <end position="340"/>
    </location>
</feature>
<dbReference type="EMBL" id="CP036348">
    <property type="protein sequence ID" value="QDV67667.1"/>
    <property type="molecule type" value="Genomic_DNA"/>
</dbReference>
<gene>
    <name evidence="2" type="ORF">Poly24_13680</name>
</gene>
<evidence type="ECO:0000256" key="1">
    <source>
        <dbReference type="SAM" id="Phobius"/>
    </source>
</evidence>
<reference evidence="2 3" key="1">
    <citation type="submission" date="2019-02" db="EMBL/GenBank/DDBJ databases">
        <title>Deep-cultivation of Planctomycetes and their phenomic and genomic characterization uncovers novel biology.</title>
        <authorList>
            <person name="Wiegand S."/>
            <person name="Jogler M."/>
            <person name="Boedeker C."/>
            <person name="Pinto D."/>
            <person name="Vollmers J."/>
            <person name="Rivas-Marin E."/>
            <person name="Kohn T."/>
            <person name="Peeters S.H."/>
            <person name="Heuer A."/>
            <person name="Rast P."/>
            <person name="Oberbeckmann S."/>
            <person name="Bunk B."/>
            <person name="Jeske O."/>
            <person name="Meyerdierks A."/>
            <person name="Storesund J.E."/>
            <person name="Kallscheuer N."/>
            <person name="Luecker S."/>
            <person name="Lage O.M."/>
            <person name="Pohl T."/>
            <person name="Merkel B.J."/>
            <person name="Hornburger P."/>
            <person name="Mueller R.-W."/>
            <person name="Bruemmer F."/>
            <person name="Labrenz M."/>
            <person name="Spormann A.M."/>
            <person name="Op den Camp H."/>
            <person name="Overmann J."/>
            <person name="Amann R."/>
            <person name="Jetten M.S.M."/>
            <person name="Mascher T."/>
            <person name="Medema M.H."/>
            <person name="Devos D.P."/>
            <person name="Kaster A.-K."/>
            <person name="Ovreas L."/>
            <person name="Rohde M."/>
            <person name="Galperin M.Y."/>
            <person name="Jogler C."/>
        </authorList>
    </citation>
    <scope>NUCLEOTIDE SEQUENCE [LARGE SCALE GENOMIC DNA]</scope>
    <source>
        <strain evidence="2 3">Poly24</strain>
    </source>
</reference>